<protein>
    <submittedName>
        <fullName evidence="2">Uncharacterized protein</fullName>
    </submittedName>
</protein>
<feature type="transmembrane region" description="Helical" evidence="1">
    <location>
        <begin position="21"/>
        <end position="41"/>
    </location>
</feature>
<keyword evidence="3" id="KW-1185">Reference proteome</keyword>
<dbReference type="EMBL" id="CP029077">
    <property type="protein sequence ID" value="QED23334.1"/>
    <property type="molecule type" value="Genomic_DNA"/>
</dbReference>
<evidence type="ECO:0000256" key="1">
    <source>
        <dbReference type="SAM" id="Phobius"/>
    </source>
</evidence>
<sequence>MINFTLSCIKKILNMIKSASKLVILIILIICVSLGFLFYTANQNLKHTIDKWYNADDKDGETPYATKEDSCTNVKILAKYISDFYSKIISGGDVSANFDVICKNFNCSVNEEITANKFLSLKGSNKMSELIDNIMKNLQTNIQKKEKLKIRKHIYIFKKTDFAEDIQNRHKFMQSLYILRKQIQDLEYSNAISTISSIEASSFLHEADFNKIKSIKQELEHVIIMKEILEYREYSSNESQD</sequence>
<proteinExistence type="predicted"/>
<name>A0A5B8XG91_9RICK</name>
<reference evidence="2 3" key="1">
    <citation type="journal article" date="2019" name="ISME J.">
        <title>Deianiraea, an extracellular bacterium associated with the ciliate Paramecium, suggests an alternative scenario for the evolution of Rickettsiales.</title>
        <authorList>
            <person name="Castelli M."/>
            <person name="Sabaneyeva E."/>
            <person name="Lanzoni O."/>
            <person name="Lebedeva N."/>
            <person name="Floriano A.M."/>
            <person name="Gaiarsa S."/>
            <person name="Benken K."/>
            <person name="Modeo L."/>
            <person name="Bandi C."/>
            <person name="Potekhin A."/>
            <person name="Sassera D."/>
            <person name="Petroni G."/>
        </authorList>
    </citation>
    <scope>NUCLEOTIDE SEQUENCE [LARGE SCALE GENOMIC DNA]</scope>
    <source>
        <strain evidence="2">CyL4-1</strain>
    </source>
</reference>
<accession>A0A5B8XG91</accession>
<gene>
    <name evidence="2" type="ORF">Deia_00539</name>
</gene>
<evidence type="ECO:0000313" key="2">
    <source>
        <dbReference type="EMBL" id="QED23334.1"/>
    </source>
</evidence>
<dbReference type="RefSeq" id="WP_146820613.1">
    <property type="nucleotide sequence ID" value="NZ_CP029077.1"/>
</dbReference>
<organism evidence="2 3">
    <name type="scientific">Candidatus Deianiraea vastatrix</name>
    <dbReference type="NCBI Taxonomy" id="2163644"/>
    <lineage>
        <taxon>Bacteria</taxon>
        <taxon>Pseudomonadati</taxon>
        <taxon>Pseudomonadota</taxon>
        <taxon>Alphaproteobacteria</taxon>
        <taxon>Rickettsiales</taxon>
        <taxon>Candidatus Deianiraeaceae</taxon>
        <taxon>Candidatus Deianiraea</taxon>
    </lineage>
</organism>
<keyword evidence="1" id="KW-0812">Transmembrane</keyword>
<dbReference type="AlphaFoldDB" id="A0A5B8XG91"/>
<evidence type="ECO:0000313" key="3">
    <source>
        <dbReference type="Proteomes" id="UP000321934"/>
    </source>
</evidence>
<keyword evidence="1" id="KW-0472">Membrane</keyword>
<dbReference type="Proteomes" id="UP000321934">
    <property type="component" value="Chromosome"/>
</dbReference>
<keyword evidence="1" id="KW-1133">Transmembrane helix</keyword>